<gene>
    <name evidence="2" type="ORF">BO70DRAFT_357745</name>
</gene>
<feature type="transmembrane region" description="Helical" evidence="1">
    <location>
        <begin position="59"/>
        <end position="77"/>
    </location>
</feature>
<evidence type="ECO:0000256" key="1">
    <source>
        <dbReference type="SAM" id="Phobius"/>
    </source>
</evidence>
<dbReference type="VEuPathDB" id="FungiDB:BO70DRAFT_357745"/>
<dbReference type="GeneID" id="37064349"/>
<dbReference type="EMBL" id="MSFL01000001">
    <property type="protein sequence ID" value="PWY92607.1"/>
    <property type="molecule type" value="Genomic_DNA"/>
</dbReference>
<keyword evidence="1" id="KW-1133">Transmembrane helix</keyword>
<sequence length="79" mass="8451">MMSRRAKSVVAVYLSGITGFILVAFGRVMGFLPGVLASHLASLAAFQYPRSQAICDPPIPIVASPLLAVLAFFWSLGRK</sequence>
<dbReference type="AlphaFoldDB" id="A0A317X4Z5"/>
<keyword evidence="3" id="KW-1185">Reference proteome</keyword>
<keyword evidence="1" id="KW-0812">Transmembrane</keyword>
<keyword evidence="1" id="KW-0472">Membrane</keyword>
<dbReference type="RefSeq" id="XP_025404346.1">
    <property type="nucleotide sequence ID" value="XM_025542112.1"/>
</dbReference>
<name>A0A317X4Z5_9EURO</name>
<evidence type="ECO:0000313" key="3">
    <source>
        <dbReference type="Proteomes" id="UP000247233"/>
    </source>
</evidence>
<organism evidence="2 3">
    <name type="scientific">Aspergillus heteromorphus CBS 117.55</name>
    <dbReference type="NCBI Taxonomy" id="1448321"/>
    <lineage>
        <taxon>Eukaryota</taxon>
        <taxon>Fungi</taxon>
        <taxon>Dikarya</taxon>
        <taxon>Ascomycota</taxon>
        <taxon>Pezizomycotina</taxon>
        <taxon>Eurotiomycetes</taxon>
        <taxon>Eurotiomycetidae</taxon>
        <taxon>Eurotiales</taxon>
        <taxon>Aspergillaceae</taxon>
        <taxon>Aspergillus</taxon>
        <taxon>Aspergillus subgen. Circumdati</taxon>
    </lineage>
</organism>
<reference evidence="2 3" key="1">
    <citation type="submission" date="2016-12" db="EMBL/GenBank/DDBJ databases">
        <title>The genomes of Aspergillus section Nigri reveals drivers in fungal speciation.</title>
        <authorList>
            <consortium name="DOE Joint Genome Institute"/>
            <person name="Vesth T.C."/>
            <person name="Nybo J."/>
            <person name="Theobald S."/>
            <person name="Brandl J."/>
            <person name="Frisvad J.C."/>
            <person name="Nielsen K.F."/>
            <person name="Lyhne E.K."/>
            <person name="Kogle M.E."/>
            <person name="Kuo A."/>
            <person name="Riley R."/>
            <person name="Clum A."/>
            <person name="Nolan M."/>
            <person name="Lipzen A."/>
            <person name="Salamov A."/>
            <person name="Henrissat B."/>
            <person name="Wiebenga A."/>
            <person name="De Vries R.P."/>
            <person name="Grigoriev I.V."/>
            <person name="Mortensen U.H."/>
            <person name="Andersen M.R."/>
            <person name="Baker S.E."/>
        </authorList>
    </citation>
    <scope>NUCLEOTIDE SEQUENCE [LARGE SCALE GENOMIC DNA]</scope>
    <source>
        <strain evidence="2 3">CBS 117.55</strain>
    </source>
</reference>
<evidence type="ECO:0000313" key="2">
    <source>
        <dbReference type="EMBL" id="PWY92607.1"/>
    </source>
</evidence>
<dbReference type="Proteomes" id="UP000247233">
    <property type="component" value="Unassembled WGS sequence"/>
</dbReference>
<comment type="caution">
    <text evidence="2">The sequence shown here is derived from an EMBL/GenBank/DDBJ whole genome shotgun (WGS) entry which is preliminary data.</text>
</comment>
<proteinExistence type="predicted"/>
<accession>A0A317X4Z5</accession>
<protein>
    <submittedName>
        <fullName evidence="2">Uncharacterized protein</fullName>
    </submittedName>
</protein>